<dbReference type="Gene3D" id="3.30.300.30">
    <property type="match status" value="1"/>
</dbReference>
<dbReference type="GO" id="GO:0006633">
    <property type="term" value="P:fatty acid biosynthetic process"/>
    <property type="evidence" value="ECO:0007669"/>
    <property type="project" value="TreeGrafter"/>
</dbReference>
<dbReference type="Pfam" id="PF00501">
    <property type="entry name" value="AMP-binding"/>
    <property type="match status" value="1"/>
</dbReference>
<dbReference type="Gene3D" id="3.90.1150.10">
    <property type="entry name" value="Aspartate Aminotransferase, domain 1"/>
    <property type="match status" value="1"/>
</dbReference>
<evidence type="ECO:0000313" key="4">
    <source>
        <dbReference type="EMBL" id="BCA94623.1"/>
    </source>
</evidence>
<dbReference type="KEGG" id="lant:TUM19329_09840"/>
<comment type="similarity">
    <text evidence="1">Belongs to the ATP-dependent AMP-binding enzyme family.</text>
</comment>
<name>A0A6F8T339_9GAMM</name>
<evidence type="ECO:0000256" key="1">
    <source>
        <dbReference type="ARBA" id="ARBA00006432"/>
    </source>
</evidence>
<dbReference type="GO" id="GO:0005886">
    <property type="term" value="C:plasma membrane"/>
    <property type="evidence" value="ECO:0007669"/>
    <property type="project" value="TreeGrafter"/>
</dbReference>
<dbReference type="SUPFAM" id="SSF53383">
    <property type="entry name" value="PLP-dependent transferases"/>
    <property type="match status" value="1"/>
</dbReference>
<dbReference type="SUPFAM" id="SSF56801">
    <property type="entry name" value="Acetyl-CoA synthetase-like"/>
    <property type="match status" value="1"/>
</dbReference>
<organism evidence="4 5">
    <name type="scientific">Legionella antarctica</name>
    <dbReference type="NCBI Taxonomy" id="2708020"/>
    <lineage>
        <taxon>Bacteria</taxon>
        <taxon>Pseudomonadati</taxon>
        <taxon>Pseudomonadota</taxon>
        <taxon>Gammaproteobacteria</taxon>
        <taxon>Legionellales</taxon>
        <taxon>Legionellaceae</taxon>
        <taxon>Legionella</taxon>
    </lineage>
</organism>
<dbReference type="GO" id="GO:0070566">
    <property type="term" value="F:adenylyltransferase activity"/>
    <property type="evidence" value="ECO:0007669"/>
    <property type="project" value="TreeGrafter"/>
</dbReference>
<dbReference type="SUPFAM" id="SSF47336">
    <property type="entry name" value="ACP-like"/>
    <property type="match status" value="1"/>
</dbReference>
<dbReference type="PROSITE" id="PS00455">
    <property type="entry name" value="AMP_BINDING"/>
    <property type="match status" value="1"/>
</dbReference>
<dbReference type="Gene3D" id="3.40.50.12780">
    <property type="entry name" value="N-terminal domain of ligase-like"/>
    <property type="match status" value="1"/>
</dbReference>
<keyword evidence="5" id="KW-1185">Reference proteome</keyword>
<dbReference type="InterPro" id="IPR045851">
    <property type="entry name" value="AMP-bd_C_sf"/>
</dbReference>
<feature type="domain" description="Carrier" evidence="3">
    <location>
        <begin position="580"/>
        <end position="624"/>
    </location>
</feature>
<dbReference type="AlphaFoldDB" id="A0A6F8T339"/>
<proteinExistence type="inferred from homology"/>
<dbReference type="Gene3D" id="1.10.1200.10">
    <property type="entry name" value="ACP-like"/>
    <property type="match status" value="1"/>
</dbReference>
<dbReference type="Proteomes" id="UP000502894">
    <property type="component" value="Chromosome"/>
</dbReference>
<protein>
    <recommendedName>
        <fullName evidence="6">Saframycin Mx1 synthetase B</fullName>
    </recommendedName>
</protein>
<accession>A0A6F8T339</accession>
<evidence type="ECO:0000259" key="3">
    <source>
        <dbReference type="Pfam" id="PF00550"/>
    </source>
</evidence>
<dbReference type="InterPro" id="IPR042099">
    <property type="entry name" value="ANL_N_sf"/>
</dbReference>
<dbReference type="PANTHER" id="PTHR22754">
    <property type="entry name" value="DISCO-INTERACTING PROTEIN 2 DIP2 -RELATED"/>
    <property type="match status" value="1"/>
</dbReference>
<dbReference type="InterPro" id="IPR009081">
    <property type="entry name" value="PP-bd_ACP"/>
</dbReference>
<dbReference type="RefSeq" id="WP_173236463.1">
    <property type="nucleotide sequence ID" value="NZ_AP022839.1"/>
</dbReference>
<evidence type="ECO:0008006" key="6">
    <source>
        <dbReference type="Google" id="ProtNLM"/>
    </source>
</evidence>
<evidence type="ECO:0000313" key="5">
    <source>
        <dbReference type="Proteomes" id="UP000502894"/>
    </source>
</evidence>
<dbReference type="InterPro" id="IPR020845">
    <property type="entry name" value="AMP-binding_CS"/>
</dbReference>
<dbReference type="Gene3D" id="3.40.640.10">
    <property type="entry name" value="Type I PLP-dependent aspartate aminotransferase-like (Major domain)"/>
    <property type="match status" value="1"/>
</dbReference>
<evidence type="ECO:0000259" key="2">
    <source>
        <dbReference type="Pfam" id="PF00501"/>
    </source>
</evidence>
<dbReference type="InterPro" id="IPR015421">
    <property type="entry name" value="PyrdxlP-dep_Trfase_major"/>
</dbReference>
<dbReference type="EMBL" id="AP022839">
    <property type="protein sequence ID" value="BCA94623.1"/>
    <property type="molecule type" value="Genomic_DNA"/>
</dbReference>
<dbReference type="InterPro" id="IPR015424">
    <property type="entry name" value="PyrdxlP-dep_Trfase"/>
</dbReference>
<dbReference type="InterPro" id="IPR000873">
    <property type="entry name" value="AMP-dep_synth/lig_dom"/>
</dbReference>
<sequence length="798" mass="89501">MNNVESIIDRLIAVTEKRANYEALHHYNSDEDERLSYQQLYLEVRKLAFVLKEKIQPGDRVLILLHPGMDYILSFLACMYNGAIAVPCPQPVNATLATKILNIIADCTPSLILIDSHLDLNPDKKPTEEVGNYHSLLSEIAQHPIFSVDRQVLDQVHPIIEPVYHPIAFLQYTSGSTSFPKGVINLHSNVLHNIQLGANQLQLSSSPCHMGSWLPPYHDMGLIAMILTALLTGSTLHFMSPYMFIHYPQKWLQMITDHHIRYSAAPNFGYAYCVEKIKENHLASLDLSPWEIAICGAEFIHKKTFEVFFKKFSSAGFKKTAFTPGYGLAEATVFVSTEDVINPPAFKEIIHNGHAKLVACCGKPLMDTLIANPDTQEILDEKQEGEILLQSKSITPGYWNNSAPVDRGIFHEIKGITYLKTGDLGMMENEKLYVFGRLKELIIINGVNHFPTDFENSIIMNIEGLNPGHVVAFAEEQNSKEHLSVALANPRKISLTNEELADKVEKIIESYHAVRPLRIYILKNSAIPKTSSGKIQRLKLAQGVKTGDIDSQVIIDNSIGEKTENSYQDDSLKDNSSLKQLAKIAASILRLKDKEKLSFDAPLKNLGFDSIHFAELMTQASQYFRQDEHKYALERLGLQSNLRDISTYMSLDRQEKSTQKTTRFCSRIENINKIKDYHSSLNIKLKDKVFCNPYESAGSDTIILRGEAYINFGSFNYLGLADHPQIIKQVKAAIDQYGTSASASRLVAGDRLITQELEQAIAKHIGVEEALIYNSGYDTNFSTIACLCGADDLILYDA</sequence>
<reference evidence="4" key="1">
    <citation type="journal article" date="2020" name="Microbiol. Resour. Announc.">
        <title>Complete Genome Sequence of Novel Psychrotolerant Legionella Strain TUM19329, Isolated from Antarctic Lake Sediment.</title>
        <authorList>
            <person name="Shimada S."/>
            <person name="Nakai R."/>
            <person name="Aoki K."/>
            <person name="Shimoeda N."/>
            <person name="Ohno G."/>
            <person name="Miyazaki Y."/>
            <person name="Kudoh S."/>
            <person name="Imura S."/>
            <person name="Watanabe K."/>
            <person name="Ishii Y."/>
            <person name="Tateda K."/>
        </authorList>
    </citation>
    <scope>NUCLEOTIDE SEQUENCE [LARGE SCALE GENOMIC DNA]</scope>
    <source>
        <strain evidence="4">TUM19329</strain>
    </source>
</reference>
<gene>
    <name evidence="4" type="ORF">TUM19329_09840</name>
</gene>
<dbReference type="InterPro" id="IPR036736">
    <property type="entry name" value="ACP-like_sf"/>
</dbReference>
<dbReference type="InterPro" id="IPR015422">
    <property type="entry name" value="PyrdxlP-dep_Trfase_small"/>
</dbReference>
<dbReference type="PANTHER" id="PTHR22754:SF32">
    <property type="entry name" value="DISCO-INTERACTING PROTEIN 2"/>
    <property type="match status" value="1"/>
</dbReference>
<dbReference type="Pfam" id="PF00550">
    <property type="entry name" value="PP-binding"/>
    <property type="match status" value="1"/>
</dbReference>
<feature type="domain" description="AMP-dependent synthetase/ligase" evidence="2">
    <location>
        <begin position="16"/>
        <end position="399"/>
    </location>
</feature>